<dbReference type="Gene3D" id="1.10.238.10">
    <property type="entry name" value="EF-hand"/>
    <property type="match status" value="1"/>
</dbReference>
<dbReference type="InterPro" id="IPR003582">
    <property type="entry name" value="ShKT_dom"/>
</dbReference>
<dbReference type="InterPro" id="IPR007577">
    <property type="entry name" value="GlycoTrfase_DXD_sugar-bd_CS"/>
</dbReference>
<organism evidence="3 4">
    <name type="scientific">Polarella glacialis</name>
    <name type="common">Dinoflagellate</name>
    <dbReference type="NCBI Taxonomy" id="89957"/>
    <lineage>
        <taxon>Eukaryota</taxon>
        <taxon>Sar</taxon>
        <taxon>Alveolata</taxon>
        <taxon>Dinophyceae</taxon>
        <taxon>Suessiales</taxon>
        <taxon>Suessiaceae</taxon>
        <taxon>Polarella</taxon>
    </lineage>
</organism>
<dbReference type="EMBL" id="CAJNNV010025230">
    <property type="protein sequence ID" value="CAE8613277.1"/>
    <property type="molecule type" value="Genomic_DNA"/>
</dbReference>
<dbReference type="AlphaFoldDB" id="A0A813FMH2"/>
<dbReference type="Proteomes" id="UP000654075">
    <property type="component" value="Unassembled WGS sequence"/>
</dbReference>
<dbReference type="GO" id="GO:0016020">
    <property type="term" value="C:membrane"/>
    <property type="evidence" value="ECO:0007669"/>
    <property type="project" value="GOC"/>
</dbReference>
<reference evidence="3" key="1">
    <citation type="submission" date="2021-02" db="EMBL/GenBank/DDBJ databases">
        <authorList>
            <person name="Dougan E. K."/>
            <person name="Rhodes N."/>
            <person name="Thang M."/>
            <person name="Chan C."/>
        </authorList>
    </citation>
    <scope>NUCLEOTIDE SEQUENCE</scope>
</reference>
<evidence type="ECO:0000313" key="3">
    <source>
        <dbReference type="EMBL" id="CAE8613277.1"/>
    </source>
</evidence>
<evidence type="ECO:0000256" key="1">
    <source>
        <dbReference type="ARBA" id="ARBA00022679"/>
    </source>
</evidence>
<protein>
    <recommendedName>
        <fullName evidence="2">ShKT domain-containing protein</fullName>
    </recommendedName>
</protein>
<dbReference type="InterPro" id="IPR029044">
    <property type="entry name" value="Nucleotide-diphossugar_trans"/>
</dbReference>
<keyword evidence="1" id="KW-0808">Transferase</keyword>
<dbReference type="Pfam" id="PF01549">
    <property type="entry name" value="ShK"/>
    <property type="match status" value="1"/>
</dbReference>
<name>A0A813FMH2_POLGL</name>
<dbReference type="PANTHER" id="PTHR32385">
    <property type="entry name" value="MANNOSYL PHOSPHORYLINOSITOL CERAMIDE SYNTHASE"/>
    <property type="match status" value="1"/>
</dbReference>
<evidence type="ECO:0000313" key="4">
    <source>
        <dbReference type="Proteomes" id="UP000654075"/>
    </source>
</evidence>
<dbReference type="Pfam" id="PF04488">
    <property type="entry name" value="Gly_transf_sug"/>
    <property type="match status" value="1"/>
</dbReference>
<dbReference type="GO" id="GO:0051999">
    <property type="term" value="P:mannosyl-inositol phosphorylceramide biosynthetic process"/>
    <property type="evidence" value="ECO:0007669"/>
    <property type="project" value="TreeGrafter"/>
</dbReference>
<dbReference type="GO" id="GO:0000030">
    <property type="term" value="F:mannosyltransferase activity"/>
    <property type="evidence" value="ECO:0007669"/>
    <property type="project" value="TreeGrafter"/>
</dbReference>
<comment type="caution">
    <text evidence="3">The sequence shown here is derived from an EMBL/GenBank/DDBJ whole genome shotgun (WGS) entry which is preliminary data.</text>
</comment>
<evidence type="ECO:0000259" key="2">
    <source>
        <dbReference type="Pfam" id="PF01549"/>
    </source>
</evidence>
<dbReference type="InterPro" id="IPR051706">
    <property type="entry name" value="Glycosyltransferase_domain"/>
</dbReference>
<accession>A0A813FMH2</accession>
<dbReference type="SUPFAM" id="SSF53448">
    <property type="entry name" value="Nucleotide-diphospho-sugar transferases"/>
    <property type="match status" value="1"/>
</dbReference>
<dbReference type="OrthoDB" id="26525at2759"/>
<dbReference type="Gene3D" id="1.10.10.1870">
    <property type="entry name" value="ShTK domain-like"/>
    <property type="match status" value="1"/>
</dbReference>
<dbReference type="PANTHER" id="PTHR32385:SF15">
    <property type="entry name" value="INOSITOL PHOSPHOCERAMIDE MANNOSYLTRANSFERASE 1"/>
    <property type="match status" value="1"/>
</dbReference>
<keyword evidence="4" id="KW-1185">Reference proteome</keyword>
<proteinExistence type="predicted"/>
<gene>
    <name evidence="3" type="ORF">PGLA1383_LOCUS31052</name>
</gene>
<sequence>MLDSRRSRRKKITTITTTTTTITTTFSEDDGGMSSCADLKHLCEDDDTRDRVRRICPVTCGLCPGLVADRSDVAALLGTLSNRTVALELALDREGQPGSRRLVVDAESWRISRILHQTWKTDELPAKYEAEVASWRRLHPHWRFEFWDDVQSRELVLEHFPEHTEAYTRMTGIKQADVARLVALYVYGGVYADIDVEAVRGFDDLLEVGILLGEENSVHTVLLERKQSARLATVLAEIFRSSKTCGSDPVLCTGPRLIDILRVSISLSPCVLYGPPCAAAPCVRPCVADMALSSLASTPSLLSRAARRRARLKRTAALWSHAATQDLLGVLQGSAISSLLTSLSPSPCYGDSMLAPGSTPWNVKAASFVPGPALHPSEAAPGFSGCCRPRLPGATLLADRLPMIFFVNETSISHAGLGTAALMPDPPFRQLDEPYWVWTLPSTGALKLLHPASSEGEELSPEDTFTRPERALQRIFGEAFEPPASSAGASMTQEFHDPLVNETKVSHDGFGAAIPLPDSSRRQLDEPLWAWTPPSTGALKHQHPETSEEEEEFCPVDISTHPEHVLQRAMGEVYNDLLSEEVIYGLIQPLSVGDGLLNVTDIGDTLMAFGICPVPQCWQILMDKLDVGRSGNIDYSEFLAAIIEARRSRDEEVSSSTKR</sequence>
<dbReference type="Gene3D" id="3.90.550.20">
    <property type="match status" value="1"/>
</dbReference>
<feature type="domain" description="ShKT" evidence="2">
    <location>
        <begin position="34"/>
        <end position="63"/>
    </location>
</feature>
<dbReference type="SUPFAM" id="SSF47473">
    <property type="entry name" value="EF-hand"/>
    <property type="match status" value="1"/>
</dbReference>
<dbReference type="InterPro" id="IPR011992">
    <property type="entry name" value="EF-hand-dom_pair"/>
</dbReference>